<evidence type="ECO:0000313" key="3">
    <source>
        <dbReference type="Proteomes" id="UP001187531"/>
    </source>
</evidence>
<protein>
    <recommendedName>
        <fullName evidence="1">ARHGAP20 PH domain-containing protein</fullName>
    </recommendedName>
</protein>
<dbReference type="GO" id="GO:0005096">
    <property type="term" value="F:GTPase activator activity"/>
    <property type="evidence" value="ECO:0007669"/>
    <property type="project" value="TreeGrafter"/>
</dbReference>
<comment type="caution">
    <text evidence="2">The sequence shown here is derived from an EMBL/GenBank/DDBJ whole genome shotgun (WGS) entry which is preliminary data.</text>
</comment>
<dbReference type="PANTHER" id="PTHR23179">
    <property type="entry name" value="T-CELL ACTIVATION RHO GTPASE ACTIVATING PROTEIN-RELATED"/>
    <property type="match status" value="1"/>
</dbReference>
<dbReference type="EMBL" id="JAVRJZ010000011">
    <property type="protein sequence ID" value="KAK2717122.1"/>
    <property type="molecule type" value="Genomic_DNA"/>
</dbReference>
<dbReference type="SUPFAM" id="SSF50729">
    <property type="entry name" value="PH domain-like"/>
    <property type="match status" value="1"/>
</dbReference>
<dbReference type="Proteomes" id="UP001187531">
    <property type="component" value="Unassembled WGS sequence"/>
</dbReference>
<gene>
    <name evidence="2" type="ORF">QYM36_007306</name>
</gene>
<dbReference type="CDD" id="cd13319">
    <property type="entry name" value="PH_RARhoGAP"/>
    <property type="match status" value="1"/>
</dbReference>
<accession>A0AA88I8D0</accession>
<reference evidence="2" key="1">
    <citation type="submission" date="2023-07" db="EMBL/GenBank/DDBJ databases">
        <title>Chromosome-level genome assembly of Artemia franciscana.</title>
        <authorList>
            <person name="Jo E."/>
        </authorList>
    </citation>
    <scope>NUCLEOTIDE SEQUENCE</scope>
    <source>
        <tissue evidence="2">Whole body</tissue>
    </source>
</reference>
<dbReference type="Gene3D" id="2.30.29.30">
    <property type="entry name" value="Pleckstrin-homology domain (PH domain)/Phosphotyrosine-binding domain (PTB)"/>
    <property type="match status" value="1"/>
</dbReference>
<sequence length="432" mass="48891">VQRLQEYEKFLSSLRNATPLNFTSEVEDIGRALNKTSQLVRVVTEEGSELDRIQALFPGDDLFLRDKRALFQNMKNLARRKSTTAALQRALSSKSGKLSTPTSVKPNITEISPGLSAMARSPVQRRQFIMEAPVQFTTGLQSQDRHLFLFTDLLLVAKARSDGTFKLKEKVRLAELWLSDRCIDEVTEASRSKDSSFVIGWPTCNVVSTFGRNLTLRKFYFKVKIQTHLGLEVRPVSNMDLMCCVKDGLKTSKSSSRDVVIRKHLGWNLEDSNVKLKTWGSFEELDDYTSNTVDRSVDHIHFGILEGSDCNRKTCLGRRIPFLKSKIGGMGSSRPSASSCEKLVDEIDNSGFVNGAENLTHCQDHKNVPNKKKHVRDDLLECNFWESSSRDRSRLSSGGLALRKRSCLRLKDGDYKTNSIDVTDRYFFHFTA</sequence>
<evidence type="ECO:0000313" key="2">
    <source>
        <dbReference type="EMBL" id="KAK2717122.1"/>
    </source>
</evidence>
<dbReference type="InterPro" id="IPR011993">
    <property type="entry name" value="PH-like_dom_sf"/>
</dbReference>
<proteinExistence type="predicted"/>
<organism evidence="2 3">
    <name type="scientific">Artemia franciscana</name>
    <name type="common">Brine shrimp</name>
    <name type="synonym">Artemia sanfranciscana</name>
    <dbReference type="NCBI Taxonomy" id="6661"/>
    <lineage>
        <taxon>Eukaryota</taxon>
        <taxon>Metazoa</taxon>
        <taxon>Ecdysozoa</taxon>
        <taxon>Arthropoda</taxon>
        <taxon>Crustacea</taxon>
        <taxon>Branchiopoda</taxon>
        <taxon>Anostraca</taxon>
        <taxon>Artemiidae</taxon>
        <taxon>Artemia</taxon>
    </lineage>
</organism>
<dbReference type="PANTHER" id="PTHR23179:SF3">
    <property type="entry name" value="RHO GTPASE-ACTIVATING PROTEIN 20"/>
    <property type="match status" value="1"/>
</dbReference>
<feature type="non-terminal residue" evidence="2">
    <location>
        <position position="432"/>
    </location>
</feature>
<feature type="domain" description="ARHGAP20 PH" evidence="1">
    <location>
        <begin position="128"/>
        <end position="211"/>
    </location>
</feature>
<dbReference type="AlphaFoldDB" id="A0AA88I8D0"/>
<dbReference type="Pfam" id="PF22286">
    <property type="entry name" value="RHG20_PH"/>
    <property type="match status" value="1"/>
</dbReference>
<keyword evidence="3" id="KW-1185">Reference proteome</keyword>
<dbReference type="InterPro" id="IPR047887">
    <property type="entry name" value="ARHGAP20_PH"/>
</dbReference>
<evidence type="ECO:0000259" key="1">
    <source>
        <dbReference type="Pfam" id="PF22286"/>
    </source>
</evidence>
<name>A0AA88I8D0_ARTSF</name>